<evidence type="ECO:0000313" key="3">
    <source>
        <dbReference type="Proteomes" id="UP000176431"/>
    </source>
</evidence>
<accession>A0A1F5B371</accession>
<proteinExistence type="predicted"/>
<dbReference type="AlphaFoldDB" id="A0A1F5B371"/>
<comment type="caution">
    <text evidence="2">The sequence shown here is derived from an EMBL/GenBank/DDBJ whole genome shotgun (WGS) entry which is preliminary data.</text>
</comment>
<evidence type="ECO:0000256" key="1">
    <source>
        <dbReference type="SAM" id="Phobius"/>
    </source>
</evidence>
<feature type="transmembrane region" description="Helical" evidence="1">
    <location>
        <begin position="21"/>
        <end position="42"/>
    </location>
</feature>
<gene>
    <name evidence="2" type="ORF">A2819_00730</name>
</gene>
<keyword evidence="1" id="KW-0472">Membrane</keyword>
<organism evidence="2 3">
    <name type="scientific">Candidatus Azambacteria bacterium RIFCSPHIGHO2_01_FULL_40_24</name>
    <dbReference type="NCBI Taxonomy" id="1797301"/>
    <lineage>
        <taxon>Bacteria</taxon>
        <taxon>Candidatus Azamiibacteriota</taxon>
    </lineage>
</organism>
<evidence type="ECO:0008006" key="4">
    <source>
        <dbReference type="Google" id="ProtNLM"/>
    </source>
</evidence>
<reference evidence="2 3" key="1">
    <citation type="journal article" date="2016" name="Nat. Commun.">
        <title>Thousands of microbial genomes shed light on interconnected biogeochemical processes in an aquifer system.</title>
        <authorList>
            <person name="Anantharaman K."/>
            <person name="Brown C.T."/>
            <person name="Hug L.A."/>
            <person name="Sharon I."/>
            <person name="Castelle C.J."/>
            <person name="Probst A.J."/>
            <person name="Thomas B.C."/>
            <person name="Singh A."/>
            <person name="Wilkins M.J."/>
            <person name="Karaoz U."/>
            <person name="Brodie E.L."/>
            <person name="Williams K.H."/>
            <person name="Hubbard S.S."/>
            <person name="Banfield J.F."/>
        </authorList>
    </citation>
    <scope>NUCLEOTIDE SEQUENCE [LARGE SCALE GENOMIC DNA]</scope>
</reference>
<protein>
    <recommendedName>
        <fullName evidence="4">DUF5673 domain-containing protein</fullName>
    </recommendedName>
</protein>
<keyword evidence="1" id="KW-1133">Transmembrane helix</keyword>
<dbReference type="EMBL" id="MEYK01000026">
    <property type="protein sequence ID" value="OGD25036.1"/>
    <property type="molecule type" value="Genomic_DNA"/>
</dbReference>
<dbReference type="Proteomes" id="UP000176431">
    <property type="component" value="Unassembled WGS sequence"/>
</dbReference>
<keyword evidence="1" id="KW-0812">Transmembrane</keyword>
<name>A0A1F5B371_9BACT</name>
<feature type="transmembrane region" description="Helical" evidence="1">
    <location>
        <begin position="48"/>
        <end position="65"/>
    </location>
</feature>
<evidence type="ECO:0000313" key="2">
    <source>
        <dbReference type="EMBL" id="OGD25036.1"/>
    </source>
</evidence>
<sequence length="161" mass="18977">MAETIKKKNEALEWRAAEFEYVHKDVSFYWIAGTIIVVLMLFSLWQKNFFFFIFLAIAGPTMFFFSKRKPKIFQFTVNDRGVGIEGHAFYEYKDLEGFALIRREGYLDILMIKRKVTVNPFVRILVDSEMGDKVRDALATKLKKINYELSLLDIVSEWFGF</sequence>